<dbReference type="CDD" id="cd00060">
    <property type="entry name" value="FHA"/>
    <property type="match status" value="1"/>
</dbReference>
<dbReference type="SMART" id="SM00240">
    <property type="entry name" value="FHA"/>
    <property type="match status" value="1"/>
</dbReference>
<dbReference type="PANTHER" id="PTHR23308">
    <property type="entry name" value="NUCLEAR INHIBITOR OF PROTEIN PHOSPHATASE-1"/>
    <property type="match status" value="1"/>
</dbReference>
<feature type="compositionally biased region" description="Low complexity" evidence="2">
    <location>
        <begin position="109"/>
        <end position="119"/>
    </location>
</feature>
<dbReference type="InterPro" id="IPR025874">
    <property type="entry name" value="DZR"/>
</dbReference>
<evidence type="ECO:0000313" key="5">
    <source>
        <dbReference type="Proteomes" id="UP001193081"/>
    </source>
</evidence>
<sequence>MITCPSCGALNDPANRFCDQCGARLTNDQPASPPPPVAVTAAPAPVLPTAPVCPSCGASVLPGEAFCDNCGADLQMLWQQLAAASSQPASPPSLPQVPLEVPAAPESSATTPEPVAPAPVETEPVAPAPVMEAVPIVSEPEAQPVEAEPVAPAPVEAEPVAPAPIEAAPVAPVMEAVPVVHEPEPEPVSPMPIVAEPVAPAPALEAEPSVSASAPVAPSPVDVATYEAQRNELEAELARQAQIIIQFEQMQATFGAATPAAVVAGLAEAREAYTRIEASLAALVPPAPTVDPAVVSTLQATVARQQQIISQFEQMQATFGAATPASVAAGLAEAREVLIRAQDELNKLGLAPDAASAAVAPVAPPAPAAVAPVAPPSPVAPPPLGPHFVIADGGQMLTLPTDRAEIIVGREDPVSSIFPEIDLTSFGGETGGVSRKHARITHKDGQWMLTDLDSTNHTRINGERLLPNVPTPLPDQAKVQFGKVVVTFHA</sequence>
<reference evidence="4 5" key="1">
    <citation type="submission" date="2021-03" db="EMBL/GenBank/DDBJ databases">
        <authorList>
            <person name="Grouzdev D.S."/>
        </authorList>
    </citation>
    <scope>NUCLEOTIDE SEQUENCE [LARGE SCALE GENOMIC DNA]</scope>
    <source>
        <strain evidence="4 5">M50-1</strain>
    </source>
</reference>
<gene>
    <name evidence="4" type="ORF">EYB53_005755</name>
</gene>
<feature type="coiled-coil region" evidence="1">
    <location>
        <begin position="223"/>
        <end position="250"/>
    </location>
</feature>
<evidence type="ECO:0000259" key="3">
    <source>
        <dbReference type="PROSITE" id="PS50006"/>
    </source>
</evidence>
<dbReference type="Pfam" id="PF00498">
    <property type="entry name" value="FHA"/>
    <property type="match status" value="1"/>
</dbReference>
<keyword evidence="5" id="KW-1185">Reference proteome</keyword>
<dbReference type="InterPro" id="IPR000253">
    <property type="entry name" value="FHA_dom"/>
</dbReference>
<dbReference type="InterPro" id="IPR050923">
    <property type="entry name" value="Cell_Proc_Reg/RNA_Proc"/>
</dbReference>
<keyword evidence="1" id="KW-0175">Coiled coil</keyword>
<accession>A0ABS4D6Z4</accession>
<dbReference type="PROSITE" id="PS50006">
    <property type="entry name" value="FHA_DOMAIN"/>
    <property type="match status" value="1"/>
</dbReference>
<evidence type="ECO:0000256" key="1">
    <source>
        <dbReference type="SAM" id="Coils"/>
    </source>
</evidence>
<evidence type="ECO:0000313" key="4">
    <source>
        <dbReference type="EMBL" id="MBP1465206.1"/>
    </source>
</evidence>
<feature type="region of interest" description="Disordered" evidence="2">
    <location>
        <begin position="86"/>
        <end position="119"/>
    </location>
</feature>
<dbReference type="SUPFAM" id="SSF49879">
    <property type="entry name" value="SMAD/FHA domain"/>
    <property type="match status" value="1"/>
</dbReference>
<comment type="caution">
    <text evidence="4">The sequence shown here is derived from an EMBL/GenBank/DDBJ whole genome shotgun (WGS) entry which is preliminary data.</text>
</comment>
<name>A0ABS4D6Z4_9CHLR</name>
<protein>
    <submittedName>
        <fullName evidence="4">FHA domain-containing protein</fullName>
    </submittedName>
</protein>
<organism evidence="4 5">
    <name type="scientific">Candidatus Chloroploca mongolica</name>
    <dbReference type="NCBI Taxonomy" id="2528176"/>
    <lineage>
        <taxon>Bacteria</taxon>
        <taxon>Bacillati</taxon>
        <taxon>Chloroflexota</taxon>
        <taxon>Chloroflexia</taxon>
        <taxon>Chloroflexales</taxon>
        <taxon>Chloroflexineae</taxon>
        <taxon>Oscillochloridaceae</taxon>
        <taxon>Candidatus Chloroploca</taxon>
    </lineage>
</organism>
<dbReference type="Pfam" id="PF12773">
    <property type="entry name" value="DZR"/>
    <property type="match status" value="1"/>
</dbReference>
<evidence type="ECO:0000256" key="2">
    <source>
        <dbReference type="SAM" id="MobiDB-lite"/>
    </source>
</evidence>
<proteinExistence type="predicted"/>
<feature type="domain" description="FHA" evidence="3">
    <location>
        <begin position="406"/>
        <end position="465"/>
    </location>
</feature>
<dbReference type="Proteomes" id="UP001193081">
    <property type="component" value="Unassembled WGS sequence"/>
</dbReference>
<dbReference type="EMBL" id="SIJK02000007">
    <property type="protein sequence ID" value="MBP1465206.1"/>
    <property type="molecule type" value="Genomic_DNA"/>
</dbReference>
<dbReference type="Gene3D" id="2.60.200.20">
    <property type="match status" value="1"/>
</dbReference>
<dbReference type="InterPro" id="IPR008984">
    <property type="entry name" value="SMAD_FHA_dom_sf"/>
</dbReference>